<evidence type="ECO:0000256" key="2">
    <source>
        <dbReference type="ARBA" id="ARBA00005811"/>
    </source>
</evidence>
<evidence type="ECO:0008006" key="10">
    <source>
        <dbReference type="Google" id="ProtNLM"/>
    </source>
</evidence>
<accession>A0A937XJL1</accession>
<organism evidence="8 9">
    <name type="scientific">candidate division WOR-3 bacterium</name>
    <dbReference type="NCBI Taxonomy" id="2052148"/>
    <lineage>
        <taxon>Bacteria</taxon>
        <taxon>Bacteria division WOR-3</taxon>
    </lineage>
</organism>
<dbReference type="AlphaFoldDB" id="A0A937XJL1"/>
<reference evidence="8" key="1">
    <citation type="submission" date="2019-03" db="EMBL/GenBank/DDBJ databases">
        <title>Lake Tanganyika Metagenome-Assembled Genomes (MAGs).</title>
        <authorList>
            <person name="Tran P."/>
        </authorList>
    </citation>
    <scope>NUCLEOTIDE SEQUENCE</scope>
    <source>
        <strain evidence="8">K_DeepCast_150m_m2_040</strain>
    </source>
</reference>
<evidence type="ECO:0000256" key="5">
    <source>
        <dbReference type="ARBA" id="ARBA00022989"/>
    </source>
</evidence>
<comment type="subcellular location">
    <subcellularLocation>
        <location evidence="1">Cell membrane</location>
        <topology evidence="1">Single-pass membrane protein</topology>
    </subcellularLocation>
    <subcellularLocation>
        <location evidence="7">Cell membrane</location>
        <topology evidence="7">Single-pass type II membrane protein</topology>
    </subcellularLocation>
</comment>
<dbReference type="EMBL" id="VGIR01000136">
    <property type="protein sequence ID" value="MBM3332781.1"/>
    <property type="molecule type" value="Genomic_DNA"/>
</dbReference>
<dbReference type="Gene3D" id="3.30.420.270">
    <property type="match status" value="1"/>
</dbReference>
<dbReference type="GO" id="GO:0005886">
    <property type="term" value="C:plasma membrane"/>
    <property type="evidence" value="ECO:0007669"/>
    <property type="project" value="UniProtKB-SubCell"/>
</dbReference>
<feature type="non-terminal residue" evidence="8">
    <location>
        <position position="1"/>
    </location>
</feature>
<keyword evidence="3" id="KW-1003">Cell membrane</keyword>
<dbReference type="Proteomes" id="UP000779900">
    <property type="component" value="Unassembled WGS sequence"/>
</dbReference>
<dbReference type="GO" id="GO:0015031">
    <property type="term" value="P:protein transport"/>
    <property type="evidence" value="ECO:0007669"/>
    <property type="project" value="UniProtKB-KW"/>
</dbReference>
<comment type="similarity">
    <text evidence="2 7">Belongs to the ExbD/TolR family.</text>
</comment>
<dbReference type="GO" id="GO:0022857">
    <property type="term" value="F:transmembrane transporter activity"/>
    <property type="evidence" value="ECO:0007669"/>
    <property type="project" value="InterPro"/>
</dbReference>
<keyword evidence="6" id="KW-0472">Membrane</keyword>
<sequence>VSHTRTPVDVPEAHTGQREVQNDISIILTQTGQYLFDDEPVATLEEVGSLVAAQVARDPYVLVVIRADKQCYGNQVLDVLSAAKKAGAARIVCATKKLTIKS</sequence>
<protein>
    <recommendedName>
        <fullName evidence="10">Biopolymer transporter ExbD</fullName>
    </recommendedName>
</protein>
<keyword evidence="5" id="KW-1133">Transmembrane helix</keyword>
<name>A0A937XJL1_UNCW3</name>
<comment type="caution">
    <text evidence="8">The sequence shown here is derived from an EMBL/GenBank/DDBJ whole genome shotgun (WGS) entry which is preliminary data.</text>
</comment>
<evidence type="ECO:0000313" key="8">
    <source>
        <dbReference type="EMBL" id="MBM3332781.1"/>
    </source>
</evidence>
<keyword evidence="7" id="KW-0653">Protein transport</keyword>
<dbReference type="InterPro" id="IPR003400">
    <property type="entry name" value="ExbD"/>
</dbReference>
<keyword evidence="7" id="KW-0813">Transport</keyword>
<gene>
    <name evidence="8" type="ORF">FJY68_13200</name>
</gene>
<proteinExistence type="inferred from homology"/>
<evidence type="ECO:0000256" key="4">
    <source>
        <dbReference type="ARBA" id="ARBA00022692"/>
    </source>
</evidence>
<dbReference type="Pfam" id="PF02472">
    <property type="entry name" value="ExbD"/>
    <property type="match status" value="1"/>
</dbReference>
<evidence type="ECO:0000256" key="7">
    <source>
        <dbReference type="RuleBase" id="RU003879"/>
    </source>
</evidence>
<evidence type="ECO:0000256" key="3">
    <source>
        <dbReference type="ARBA" id="ARBA00022475"/>
    </source>
</evidence>
<keyword evidence="4 7" id="KW-0812">Transmembrane</keyword>
<evidence type="ECO:0000313" key="9">
    <source>
        <dbReference type="Proteomes" id="UP000779900"/>
    </source>
</evidence>
<evidence type="ECO:0000256" key="1">
    <source>
        <dbReference type="ARBA" id="ARBA00004162"/>
    </source>
</evidence>
<evidence type="ECO:0000256" key="6">
    <source>
        <dbReference type="ARBA" id="ARBA00023136"/>
    </source>
</evidence>